<reference evidence="1 2" key="1">
    <citation type="journal article" date="2019" name="Emerg. Microbes Infect.">
        <title>Comprehensive subspecies identification of 175 nontuberculous mycobacteria species based on 7547 genomic profiles.</title>
        <authorList>
            <person name="Matsumoto Y."/>
            <person name="Kinjo T."/>
            <person name="Motooka D."/>
            <person name="Nabeya D."/>
            <person name="Jung N."/>
            <person name="Uechi K."/>
            <person name="Horii T."/>
            <person name="Iida T."/>
            <person name="Fujita J."/>
            <person name="Nakamura S."/>
        </authorList>
    </citation>
    <scope>NUCLEOTIDE SEQUENCE [LARGE SCALE GENOMIC DNA]</scope>
    <source>
        <strain evidence="1 2">JCM 12688</strain>
    </source>
</reference>
<gene>
    <name evidence="1" type="ORF">MGAD_52320</name>
</gene>
<evidence type="ECO:0000313" key="1">
    <source>
        <dbReference type="EMBL" id="BBZ20897.1"/>
    </source>
</evidence>
<name>A0A7I7WVZ3_MYCGU</name>
<protein>
    <submittedName>
        <fullName evidence="1">Uncharacterized protein</fullName>
    </submittedName>
</protein>
<dbReference type="AlphaFoldDB" id="A0A7I7WVZ3"/>
<sequence>MWGDIGAIENAEWCLTVNYPKEVVQSARDQMAQQTSELRDLVFTALDPKSAAGRARTENR</sequence>
<dbReference type="KEGG" id="mgad:MGAD_52320"/>
<dbReference type="RefSeq" id="WP_163689593.1">
    <property type="nucleotide sequence ID" value="NZ_AP022608.1"/>
</dbReference>
<organism evidence="1 2">
    <name type="scientific">Mycolicibacterium gadium</name>
    <name type="common">Mycobacterium gadium</name>
    <dbReference type="NCBI Taxonomy" id="1794"/>
    <lineage>
        <taxon>Bacteria</taxon>
        <taxon>Bacillati</taxon>
        <taxon>Actinomycetota</taxon>
        <taxon>Actinomycetes</taxon>
        <taxon>Mycobacteriales</taxon>
        <taxon>Mycobacteriaceae</taxon>
        <taxon>Mycolicibacterium</taxon>
    </lineage>
</organism>
<accession>A0A7I7WVZ3</accession>
<evidence type="ECO:0000313" key="2">
    <source>
        <dbReference type="Proteomes" id="UP000466187"/>
    </source>
</evidence>
<dbReference type="Proteomes" id="UP000466187">
    <property type="component" value="Chromosome"/>
</dbReference>
<proteinExistence type="predicted"/>
<dbReference type="EMBL" id="AP022608">
    <property type="protein sequence ID" value="BBZ20897.1"/>
    <property type="molecule type" value="Genomic_DNA"/>
</dbReference>